<dbReference type="EMBL" id="UGTJ01000001">
    <property type="protein sequence ID" value="SUB80277.1"/>
    <property type="molecule type" value="Genomic_DNA"/>
</dbReference>
<dbReference type="SUPFAM" id="SSF51126">
    <property type="entry name" value="Pectin lyase-like"/>
    <property type="match status" value="1"/>
</dbReference>
<dbReference type="Pfam" id="PF00544">
    <property type="entry name" value="Pectate_lyase_4"/>
    <property type="match status" value="1"/>
</dbReference>
<dbReference type="PANTHER" id="PTHR31683:SF18">
    <property type="entry name" value="PECTATE LYASE 21-RELATED"/>
    <property type="match status" value="1"/>
</dbReference>
<dbReference type="Proteomes" id="UP000255283">
    <property type="component" value="Unassembled WGS sequence"/>
</dbReference>
<comment type="similarity">
    <text evidence="2">Belongs to the polysaccharide lyase 1 family.</text>
</comment>
<evidence type="ECO:0000313" key="5">
    <source>
        <dbReference type="EMBL" id="SUB80277.1"/>
    </source>
</evidence>
<keyword evidence="2" id="KW-0964">Secreted</keyword>
<gene>
    <name evidence="5" type="primary">pel</name>
    <name evidence="5" type="ORF">NCTC13063_01560</name>
</gene>
<evidence type="ECO:0000313" key="6">
    <source>
        <dbReference type="Proteomes" id="UP000255283"/>
    </source>
</evidence>
<comment type="subcellular location">
    <subcellularLocation>
        <location evidence="2">Secreted</location>
    </subcellularLocation>
</comment>
<dbReference type="SMART" id="SM00656">
    <property type="entry name" value="Amb_all"/>
    <property type="match status" value="1"/>
</dbReference>
<reference evidence="5 6" key="1">
    <citation type="submission" date="2018-06" db="EMBL/GenBank/DDBJ databases">
        <authorList>
            <consortium name="Pathogen Informatics"/>
            <person name="Doyle S."/>
        </authorList>
    </citation>
    <scope>NUCLEOTIDE SEQUENCE [LARGE SCALE GENOMIC DNA]</scope>
    <source>
        <strain evidence="5 6">NCTC13063</strain>
    </source>
</reference>
<dbReference type="GO" id="GO:0030570">
    <property type="term" value="F:pectate lyase activity"/>
    <property type="evidence" value="ECO:0007669"/>
    <property type="project" value="InterPro"/>
</dbReference>
<keyword evidence="2" id="KW-0119">Carbohydrate metabolism</keyword>
<dbReference type="InterPro" id="IPR012334">
    <property type="entry name" value="Pectin_lyas_fold"/>
</dbReference>
<proteinExistence type="inferred from homology"/>
<keyword evidence="2" id="KW-0624">Polysaccharide degradation</keyword>
<feature type="signal peptide" evidence="3">
    <location>
        <begin position="1"/>
        <end position="24"/>
    </location>
</feature>
<feature type="domain" description="Pectate lyase" evidence="4">
    <location>
        <begin position="438"/>
        <end position="637"/>
    </location>
</feature>
<evidence type="ECO:0000256" key="3">
    <source>
        <dbReference type="SAM" id="SignalP"/>
    </source>
</evidence>
<organism evidence="5 6">
    <name type="scientific">Segatella buccae</name>
    <dbReference type="NCBI Taxonomy" id="28126"/>
    <lineage>
        <taxon>Bacteria</taxon>
        <taxon>Pseudomonadati</taxon>
        <taxon>Bacteroidota</taxon>
        <taxon>Bacteroidia</taxon>
        <taxon>Bacteroidales</taxon>
        <taxon>Prevotellaceae</taxon>
        <taxon>Segatella</taxon>
    </lineage>
</organism>
<dbReference type="PANTHER" id="PTHR31683">
    <property type="entry name" value="PECTATE LYASE 18-RELATED"/>
    <property type="match status" value="1"/>
</dbReference>
<dbReference type="AlphaFoldDB" id="A0AAQ1ZJM3"/>
<evidence type="ECO:0000256" key="1">
    <source>
        <dbReference type="ARBA" id="ARBA00023239"/>
    </source>
</evidence>
<evidence type="ECO:0000256" key="2">
    <source>
        <dbReference type="RuleBase" id="RU361173"/>
    </source>
</evidence>
<dbReference type="InterPro" id="IPR011050">
    <property type="entry name" value="Pectin_lyase_fold/virulence"/>
</dbReference>
<dbReference type="Gene3D" id="2.160.20.10">
    <property type="entry name" value="Single-stranded right-handed beta-helix, Pectin lyase-like"/>
    <property type="match status" value="1"/>
</dbReference>
<keyword evidence="3" id="KW-0732">Signal</keyword>
<dbReference type="InterPro" id="IPR002022">
    <property type="entry name" value="Pec_lyase"/>
</dbReference>
<dbReference type="RefSeq" id="WP_115153764.1">
    <property type="nucleotide sequence ID" value="NZ_DBFWLE010000013.1"/>
</dbReference>
<dbReference type="GO" id="GO:0005576">
    <property type="term" value="C:extracellular region"/>
    <property type="evidence" value="ECO:0007669"/>
    <property type="project" value="UniProtKB-SubCell"/>
</dbReference>
<dbReference type="InterPro" id="IPR045032">
    <property type="entry name" value="PEL"/>
</dbReference>
<name>A0AAQ1ZJM3_9BACT</name>
<comment type="caution">
    <text evidence="5">The sequence shown here is derived from an EMBL/GenBank/DDBJ whole genome shotgun (WGS) entry which is preliminary data.</text>
</comment>
<feature type="chain" id="PRO_5043009546" evidence="3">
    <location>
        <begin position="25"/>
        <end position="782"/>
    </location>
</feature>
<keyword evidence="1 2" id="KW-0456">Lyase</keyword>
<accession>A0AAQ1ZJM3</accession>
<evidence type="ECO:0000259" key="4">
    <source>
        <dbReference type="SMART" id="SM00656"/>
    </source>
</evidence>
<dbReference type="EC" id="4.2.2.22" evidence="5"/>
<sequence length="782" mass="83557">MKRYLHKSVLLSLLLSWTSVGIHAQSWNFTSLPATDEANMKADTQNWKYDSSKKRYSYNQAITDGELMANKQVLGMTQGLHFTAGAADKIRIDTGKELQFNGTNIVLTVPGLKAGQQVTIVFASSSKKDARTLALSNLSDTKGFAKANGTNRQTGTGMVAADGSVTFTTADGGINVYSLKVTDSSGGGGTGAAGGTLSSDHSVGFSTTRNQAMVTTTNGETKYYNTDELSDISIDDAKETVAVNGLSFSDVYTHLAAGIAFSKAAEQGENGEITDNGVTITESKGWLETAYAKWKPVDGAQTYHVYVKGGQYAGYTRVDAELVRAYTGYLRVDIPGLKAGTYALKVVAVKDGVEGLSGEVTGLQVKNYNREGFAHKGFSGVGAYNNDGTLKSGAVVIYVNKDNAKTVSARLSSGTFTGLQAILNAYQKGNVTTPLAVRVLGLVKNGQTDAFGSSAEGIQIKGKRADSELNITIEGIGEDATIHGFGFLVRNSKSVEFRNLGIMRAMDDGISLDTDNSNIWIHHIDVFYGKAGGGDHAKGDGAIDVKSNSKFVTIDHCHFWDTGKSSMCGMKSESGPNYITYHHNWFDHSDSRHARVRTMSVHLWNNFYDGCAKYGIGATTGSSVFSENNYFRATKDPILISLQGTDAKGSGTFSGESGGMVKEYGSIFAEKGSGSNYSPITYAADNKSFDFYQAASRDEQVPSSVVSLNGGNTYNNFDTNPSLMYSYTPDATAAVPSRVTGYYGAGRLNHGSLQFKFDNAVEDTNDAPIPALETLIDAYAGE</sequence>
<dbReference type="GO" id="GO:0000272">
    <property type="term" value="P:polysaccharide catabolic process"/>
    <property type="evidence" value="ECO:0007669"/>
    <property type="project" value="UniProtKB-KW"/>
</dbReference>
<protein>
    <submittedName>
        <fullName evidence="5">Pectate trisaccharide-lyase</fullName>
        <ecNumber evidence="5">4.2.2.22</ecNumber>
    </submittedName>
</protein>